<name>A0A0C3JB03_PISTI</name>
<reference evidence="3" key="2">
    <citation type="submission" date="2015-01" db="EMBL/GenBank/DDBJ databases">
        <title>Evolutionary Origins and Diversification of the Mycorrhizal Mutualists.</title>
        <authorList>
            <consortium name="DOE Joint Genome Institute"/>
            <consortium name="Mycorrhizal Genomics Consortium"/>
            <person name="Kohler A."/>
            <person name="Kuo A."/>
            <person name="Nagy L.G."/>
            <person name="Floudas D."/>
            <person name="Copeland A."/>
            <person name="Barry K.W."/>
            <person name="Cichocki N."/>
            <person name="Veneault-Fourrey C."/>
            <person name="LaButti K."/>
            <person name="Lindquist E.A."/>
            <person name="Lipzen A."/>
            <person name="Lundell T."/>
            <person name="Morin E."/>
            <person name="Murat C."/>
            <person name="Riley R."/>
            <person name="Ohm R."/>
            <person name="Sun H."/>
            <person name="Tunlid A."/>
            <person name="Henrissat B."/>
            <person name="Grigoriev I.V."/>
            <person name="Hibbett D.S."/>
            <person name="Martin F."/>
        </authorList>
    </citation>
    <scope>NUCLEOTIDE SEQUENCE [LARGE SCALE GENOMIC DNA]</scope>
    <source>
        <strain evidence="3">Marx 270</strain>
    </source>
</reference>
<dbReference type="Proteomes" id="UP000054217">
    <property type="component" value="Unassembled WGS sequence"/>
</dbReference>
<evidence type="ECO:0000313" key="2">
    <source>
        <dbReference type="EMBL" id="KIO06253.1"/>
    </source>
</evidence>
<evidence type="ECO:0000256" key="1">
    <source>
        <dbReference type="SAM" id="MobiDB-lite"/>
    </source>
</evidence>
<sequence>MTFEGSKPLRAAKGTKPLALGRGRTKRSPGVIDVEENVPLTMKYQKEKMELGVATANHRP</sequence>
<reference evidence="2 3" key="1">
    <citation type="submission" date="2014-04" db="EMBL/GenBank/DDBJ databases">
        <authorList>
            <consortium name="DOE Joint Genome Institute"/>
            <person name="Kuo A."/>
            <person name="Kohler A."/>
            <person name="Costa M.D."/>
            <person name="Nagy L.G."/>
            <person name="Floudas D."/>
            <person name="Copeland A."/>
            <person name="Barry K.W."/>
            <person name="Cichocki N."/>
            <person name="Veneault-Fourrey C."/>
            <person name="LaButti K."/>
            <person name="Lindquist E.A."/>
            <person name="Lipzen A."/>
            <person name="Lundell T."/>
            <person name="Morin E."/>
            <person name="Murat C."/>
            <person name="Sun H."/>
            <person name="Tunlid A."/>
            <person name="Henrissat B."/>
            <person name="Grigoriev I.V."/>
            <person name="Hibbett D.S."/>
            <person name="Martin F."/>
            <person name="Nordberg H.P."/>
            <person name="Cantor M.N."/>
            <person name="Hua S.X."/>
        </authorList>
    </citation>
    <scope>NUCLEOTIDE SEQUENCE [LARGE SCALE GENOMIC DNA]</scope>
    <source>
        <strain evidence="2 3">Marx 270</strain>
    </source>
</reference>
<evidence type="ECO:0000313" key="3">
    <source>
        <dbReference type="Proteomes" id="UP000054217"/>
    </source>
</evidence>
<protein>
    <submittedName>
        <fullName evidence="2">Uncharacterized protein</fullName>
    </submittedName>
</protein>
<proteinExistence type="predicted"/>
<accession>A0A0C3JB03</accession>
<organism evidence="2 3">
    <name type="scientific">Pisolithus tinctorius Marx 270</name>
    <dbReference type="NCBI Taxonomy" id="870435"/>
    <lineage>
        <taxon>Eukaryota</taxon>
        <taxon>Fungi</taxon>
        <taxon>Dikarya</taxon>
        <taxon>Basidiomycota</taxon>
        <taxon>Agaricomycotina</taxon>
        <taxon>Agaricomycetes</taxon>
        <taxon>Agaricomycetidae</taxon>
        <taxon>Boletales</taxon>
        <taxon>Sclerodermatineae</taxon>
        <taxon>Pisolithaceae</taxon>
        <taxon>Pisolithus</taxon>
    </lineage>
</organism>
<keyword evidence="3" id="KW-1185">Reference proteome</keyword>
<dbReference type="AlphaFoldDB" id="A0A0C3JB03"/>
<dbReference type="OrthoDB" id="2703750at2759"/>
<gene>
    <name evidence="2" type="ORF">M404DRAFT_24985</name>
</gene>
<dbReference type="EMBL" id="KN831964">
    <property type="protein sequence ID" value="KIO06253.1"/>
    <property type="molecule type" value="Genomic_DNA"/>
</dbReference>
<feature type="region of interest" description="Disordered" evidence="1">
    <location>
        <begin position="1"/>
        <end position="27"/>
    </location>
</feature>
<dbReference type="InParanoid" id="A0A0C3JB03"/>
<dbReference type="HOGENOM" id="CLU_2942746_0_0_1"/>